<dbReference type="Pfam" id="PF01695">
    <property type="entry name" value="IstB_IS21"/>
    <property type="match status" value="1"/>
</dbReference>
<dbReference type="PANTHER" id="PTHR30050:SF8">
    <property type="entry name" value="PRIMOSOMAL PROTEIN DNAI"/>
    <property type="match status" value="1"/>
</dbReference>
<dbReference type="Gene3D" id="3.40.50.300">
    <property type="entry name" value="P-loop containing nucleotide triphosphate hydrolases"/>
    <property type="match status" value="1"/>
</dbReference>
<sequence length="315" mass="35685">MQTLGEELKKLVPSNFADRQAKIIKQMTNHDEVRRILRDYPDQSNDLLKPIMYRDLSQHLTYFDHCKSCPGLSGCQNDQKGHMSVVDVDPDKSCLNFRLAKCPVLIGYEKQQKIERLIKSHHIPKSIVNATFEDIEPDPPRRAAIVEAMRFCAEFAPGETVKGLYFYGNMGVGKSRVAGAIAQELAKRGTDVLMVYVPDFLAEVKDSIGSNGVLSKLEALKEASVLILDDIGAEPLTSWTRDEVLGAILQRRMEELPTIYTSNLTINELRYHLANVKDAKDADRKQHEKKAERIIERIEPFVKVLPVGGRNRRRD</sequence>
<dbReference type="NCBIfam" id="NF006505">
    <property type="entry name" value="PRK08939.1"/>
    <property type="match status" value="1"/>
</dbReference>
<gene>
    <name evidence="2" type="primary">dnaI</name>
    <name evidence="2" type="ORF">GCM10010913_05020</name>
</gene>
<protein>
    <submittedName>
        <fullName evidence="2">Primosomal protein DnaI</fullName>
    </submittedName>
</protein>
<dbReference type="InterPro" id="IPR027417">
    <property type="entry name" value="P-loop_NTPase"/>
</dbReference>
<dbReference type="PANTHER" id="PTHR30050">
    <property type="entry name" value="CHROMOSOMAL REPLICATION INITIATOR PROTEIN DNAA"/>
    <property type="match status" value="1"/>
</dbReference>
<dbReference type="EMBL" id="BMIW01000003">
    <property type="protein sequence ID" value="GGF86525.1"/>
    <property type="molecule type" value="Genomic_DNA"/>
</dbReference>
<comment type="caution">
    <text evidence="2">The sequence shown here is derived from an EMBL/GenBank/DDBJ whole genome shotgun (WGS) entry which is preliminary data.</text>
</comment>
<organism evidence="2 3">
    <name type="scientific">Paenibacillus aceti</name>
    <dbReference type="NCBI Taxonomy" id="1820010"/>
    <lineage>
        <taxon>Bacteria</taxon>
        <taxon>Bacillati</taxon>
        <taxon>Bacillota</taxon>
        <taxon>Bacilli</taxon>
        <taxon>Bacillales</taxon>
        <taxon>Paenibacillaceae</taxon>
        <taxon>Paenibacillus</taxon>
    </lineage>
</organism>
<dbReference type="SUPFAM" id="SSF52540">
    <property type="entry name" value="P-loop containing nucleoside triphosphate hydrolases"/>
    <property type="match status" value="1"/>
</dbReference>
<accession>A0ABQ1VPI2</accession>
<evidence type="ECO:0000259" key="1">
    <source>
        <dbReference type="Pfam" id="PF01695"/>
    </source>
</evidence>
<proteinExistence type="predicted"/>
<keyword evidence="3" id="KW-1185">Reference proteome</keyword>
<feature type="domain" description="IstB-like ATP-binding" evidence="1">
    <location>
        <begin position="159"/>
        <end position="273"/>
    </location>
</feature>
<reference evidence="3" key="1">
    <citation type="journal article" date="2019" name="Int. J. Syst. Evol. Microbiol.">
        <title>The Global Catalogue of Microorganisms (GCM) 10K type strain sequencing project: providing services to taxonomists for standard genome sequencing and annotation.</title>
        <authorList>
            <consortium name="The Broad Institute Genomics Platform"/>
            <consortium name="The Broad Institute Genome Sequencing Center for Infectious Disease"/>
            <person name="Wu L."/>
            <person name="Ma J."/>
        </authorList>
    </citation>
    <scope>NUCLEOTIDE SEQUENCE [LARGE SCALE GENOMIC DNA]</scope>
    <source>
        <strain evidence="3">CGMCC 1.15420</strain>
    </source>
</reference>
<dbReference type="InterPro" id="IPR002611">
    <property type="entry name" value="IstB_ATP-bd"/>
</dbReference>
<dbReference type="Proteomes" id="UP000608420">
    <property type="component" value="Unassembled WGS sequence"/>
</dbReference>
<evidence type="ECO:0000313" key="3">
    <source>
        <dbReference type="Proteomes" id="UP000608420"/>
    </source>
</evidence>
<dbReference type="RefSeq" id="WP_120462567.1">
    <property type="nucleotide sequence ID" value="NZ_BMIW01000003.1"/>
</dbReference>
<evidence type="ECO:0000313" key="2">
    <source>
        <dbReference type="EMBL" id="GGF86525.1"/>
    </source>
</evidence>
<name>A0ABQ1VPI2_9BACL</name>
<dbReference type="CDD" id="cd00009">
    <property type="entry name" value="AAA"/>
    <property type="match status" value="1"/>
</dbReference>